<dbReference type="Gene3D" id="3.40.50.150">
    <property type="entry name" value="Vaccinia Virus protein VP39"/>
    <property type="match status" value="1"/>
</dbReference>
<dbReference type="Proteomes" id="UP000010846">
    <property type="component" value="Chromosome"/>
</dbReference>
<keyword evidence="3" id="KW-0808">Transferase</keyword>
<dbReference type="GO" id="GO:0032259">
    <property type="term" value="P:methylation"/>
    <property type="evidence" value="ECO:0007669"/>
    <property type="project" value="UniProtKB-KW"/>
</dbReference>
<dbReference type="RefSeq" id="WP_015300649.1">
    <property type="nucleotide sequence ID" value="NC_019964.1"/>
</dbReference>
<organism evidence="3 4">
    <name type="scientific">Halovivax ruber (strain DSM 18193 / JCM 13892 / XH-70)</name>
    <dbReference type="NCBI Taxonomy" id="797302"/>
    <lineage>
        <taxon>Archaea</taxon>
        <taxon>Methanobacteriati</taxon>
        <taxon>Methanobacteriota</taxon>
        <taxon>Stenosarchaea group</taxon>
        <taxon>Halobacteria</taxon>
        <taxon>Halobacteriales</taxon>
        <taxon>Natrialbaceae</taxon>
        <taxon>Halovivax</taxon>
    </lineage>
</organism>
<dbReference type="PANTHER" id="PTHR43591">
    <property type="entry name" value="METHYLTRANSFERASE"/>
    <property type="match status" value="1"/>
</dbReference>
<dbReference type="SUPFAM" id="SSF53335">
    <property type="entry name" value="S-adenosyl-L-methionine-dependent methyltransferases"/>
    <property type="match status" value="1"/>
</dbReference>
<dbReference type="PANTHER" id="PTHR43591:SF24">
    <property type="entry name" value="2-METHOXY-6-POLYPRENYL-1,4-BENZOQUINOL METHYLASE, MITOCHONDRIAL"/>
    <property type="match status" value="1"/>
</dbReference>
<accession>L0IB67</accession>
<dbReference type="eggNOG" id="arCOG02703">
    <property type="taxonomic scope" value="Archaea"/>
</dbReference>
<dbReference type="STRING" id="797302.Halru_1386"/>
<evidence type="ECO:0000313" key="4">
    <source>
        <dbReference type="Proteomes" id="UP000010846"/>
    </source>
</evidence>
<dbReference type="HOGENOM" id="CLU_080641_1_0_2"/>
<dbReference type="Pfam" id="PF13649">
    <property type="entry name" value="Methyltransf_25"/>
    <property type="match status" value="1"/>
</dbReference>
<name>L0IB67_HALRX</name>
<evidence type="ECO:0000259" key="2">
    <source>
        <dbReference type="Pfam" id="PF13649"/>
    </source>
</evidence>
<feature type="region of interest" description="Disordered" evidence="1">
    <location>
        <begin position="1"/>
        <end position="89"/>
    </location>
</feature>
<dbReference type="OrthoDB" id="8915at2157"/>
<gene>
    <name evidence="3" type="ordered locus">Halru_1386</name>
</gene>
<dbReference type="AlphaFoldDB" id="L0IB67"/>
<evidence type="ECO:0000313" key="3">
    <source>
        <dbReference type="EMBL" id="AGB15999.1"/>
    </source>
</evidence>
<dbReference type="GeneID" id="14376174"/>
<evidence type="ECO:0000256" key="1">
    <source>
        <dbReference type="SAM" id="MobiDB-lite"/>
    </source>
</evidence>
<keyword evidence="3" id="KW-0489">Methyltransferase</keyword>
<feature type="compositionally biased region" description="Basic and acidic residues" evidence="1">
    <location>
        <begin position="78"/>
        <end position="89"/>
    </location>
</feature>
<keyword evidence="3" id="KW-0830">Ubiquinone</keyword>
<sequence length="300" mass="31998">MNAANAGNDGGAGNVSTSDEVSDPGRETGESGVEASATDAPPDGKSSTTDATDDRTVDADVLDPFRAAGGTIVTPDAQPREPPRGDRGRGQVLYDWWSDREWLYDGFMRLSASMRDETMDVLDCQRGETVLDLACGPGTNFEVLREAVGSSGTVVGLDYSPGMTRWAIDLVEERGWENVHVVEADATNTCGPDGTFDAIVTTFALHTVPDPAAALENVRDALAPGGRFVVLDSRPLTDGAGRVINPLYERLIAWMVNHQRSVDTLALLRDEFDRVRLVETYDGGAGYLAVAEAADTTQSG</sequence>
<feature type="domain" description="Methyltransferase" evidence="2">
    <location>
        <begin position="130"/>
        <end position="226"/>
    </location>
</feature>
<dbReference type="KEGG" id="hru:Halru_1386"/>
<proteinExistence type="predicted"/>
<dbReference type="GO" id="GO:0008168">
    <property type="term" value="F:methyltransferase activity"/>
    <property type="evidence" value="ECO:0007669"/>
    <property type="project" value="UniProtKB-KW"/>
</dbReference>
<protein>
    <submittedName>
        <fullName evidence="3">Methylase involved in ubiquinone/menaquinone biosynthesis</fullName>
    </submittedName>
</protein>
<reference evidence="3" key="1">
    <citation type="submission" date="2011-09" db="EMBL/GenBank/DDBJ databases">
        <title>Complete sequence of Halovivax ruber XH-70.</title>
        <authorList>
            <consortium name="US DOE Joint Genome Institute"/>
            <person name="Lucas S."/>
            <person name="Han J."/>
            <person name="Lapidus A."/>
            <person name="Cheng J.-F."/>
            <person name="Goodwin L."/>
            <person name="Pitluck S."/>
            <person name="Peters L."/>
            <person name="Mikhailova N."/>
            <person name="Davenport K."/>
            <person name="Detter J.C."/>
            <person name="Han C."/>
            <person name="Tapia R."/>
            <person name="Land M."/>
            <person name="Hauser L."/>
            <person name="Kyrpides N."/>
            <person name="Ivanova N."/>
            <person name="Pagani I."/>
            <person name="Sproer C."/>
            <person name="Anderson I."/>
            <person name="Woyke T."/>
        </authorList>
    </citation>
    <scope>NUCLEOTIDE SEQUENCE</scope>
    <source>
        <strain evidence="3">XH-70</strain>
    </source>
</reference>
<dbReference type="InterPro" id="IPR041698">
    <property type="entry name" value="Methyltransf_25"/>
</dbReference>
<dbReference type="CDD" id="cd02440">
    <property type="entry name" value="AdoMet_MTases"/>
    <property type="match status" value="1"/>
</dbReference>
<keyword evidence="4" id="KW-1185">Reference proteome</keyword>
<dbReference type="EMBL" id="CP003050">
    <property type="protein sequence ID" value="AGB15999.1"/>
    <property type="molecule type" value="Genomic_DNA"/>
</dbReference>
<dbReference type="InterPro" id="IPR029063">
    <property type="entry name" value="SAM-dependent_MTases_sf"/>
</dbReference>